<organism evidence="1">
    <name type="scientific">Salix viminalis</name>
    <name type="common">Common osier</name>
    <name type="synonym">Basket willow</name>
    <dbReference type="NCBI Taxonomy" id="40686"/>
    <lineage>
        <taxon>Eukaryota</taxon>
        <taxon>Viridiplantae</taxon>
        <taxon>Streptophyta</taxon>
        <taxon>Embryophyta</taxon>
        <taxon>Tracheophyta</taxon>
        <taxon>Spermatophyta</taxon>
        <taxon>Magnoliopsida</taxon>
        <taxon>eudicotyledons</taxon>
        <taxon>Gunneridae</taxon>
        <taxon>Pentapetalae</taxon>
        <taxon>rosids</taxon>
        <taxon>fabids</taxon>
        <taxon>Malpighiales</taxon>
        <taxon>Salicaceae</taxon>
        <taxon>Saliceae</taxon>
        <taxon>Salix</taxon>
    </lineage>
</organism>
<evidence type="ECO:0000313" key="1">
    <source>
        <dbReference type="EMBL" id="VFU49381.1"/>
    </source>
</evidence>
<name>A0A6N2M955_SALVM</name>
<dbReference type="EMBL" id="CAADRP010001707">
    <property type="protein sequence ID" value="VFU49381.1"/>
    <property type="molecule type" value="Genomic_DNA"/>
</dbReference>
<gene>
    <name evidence="1" type="ORF">SVIM_LOCUS325335</name>
</gene>
<accession>A0A6N2M955</accession>
<dbReference type="AlphaFoldDB" id="A0A6N2M955"/>
<reference evidence="1" key="1">
    <citation type="submission" date="2019-03" db="EMBL/GenBank/DDBJ databases">
        <authorList>
            <person name="Mank J."/>
            <person name="Almeida P."/>
        </authorList>
    </citation>
    <scope>NUCLEOTIDE SEQUENCE</scope>
    <source>
        <strain evidence="1">78183</strain>
    </source>
</reference>
<sequence>MLSSRMDYNCGSENAFKEVGNDEESKQQLFLQSVGEQCKASIETVNDKHVEVIAAAAGKDCKVVVEREDSGNGNLESPSH</sequence>
<protein>
    <submittedName>
        <fullName evidence="1">Uncharacterized protein</fullName>
    </submittedName>
</protein>
<proteinExistence type="predicted"/>